<dbReference type="Pfam" id="PF00691">
    <property type="entry name" value="OmpA"/>
    <property type="match status" value="1"/>
</dbReference>
<keyword evidence="3" id="KW-1133">Transmembrane helix</keyword>
<dbReference type="PROSITE" id="PS51123">
    <property type="entry name" value="OMPA_2"/>
    <property type="match status" value="1"/>
</dbReference>
<reference evidence="5 6" key="1">
    <citation type="submission" date="2018-11" db="EMBL/GenBank/DDBJ databases">
        <title>Gemmobacter sp. nov., YIM 102744-1 draft genome.</title>
        <authorList>
            <person name="Li G."/>
            <person name="Jiang Y."/>
        </authorList>
    </citation>
    <scope>NUCLEOTIDE SEQUENCE [LARGE SCALE GENOMIC DNA]</scope>
    <source>
        <strain evidence="5 6">YIM 102744-1</strain>
    </source>
</reference>
<feature type="region of interest" description="Disordered" evidence="2">
    <location>
        <begin position="320"/>
        <end position="353"/>
    </location>
</feature>
<evidence type="ECO:0000256" key="1">
    <source>
        <dbReference type="PROSITE-ProRule" id="PRU00473"/>
    </source>
</evidence>
<evidence type="ECO:0000256" key="2">
    <source>
        <dbReference type="SAM" id="MobiDB-lite"/>
    </source>
</evidence>
<feature type="domain" description="OmpA-like" evidence="4">
    <location>
        <begin position="235"/>
        <end position="353"/>
    </location>
</feature>
<keyword evidence="1 3" id="KW-0472">Membrane</keyword>
<gene>
    <name evidence="5" type="ORF">EG244_00245</name>
</gene>
<comment type="caution">
    <text evidence="5">The sequence shown here is derived from an EMBL/GenBank/DDBJ whole genome shotgun (WGS) entry which is preliminary data.</text>
</comment>
<dbReference type="GO" id="GO:0016020">
    <property type="term" value="C:membrane"/>
    <property type="evidence" value="ECO:0007669"/>
    <property type="project" value="UniProtKB-UniRule"/>
</dbReference>
<dbReference type="EMBL" id="RRAZ01000001">
    <property type="protein sequence ID" value="RRH78419.1"/>
    <property type="molecule type" value="Genomic_DNA"/>
</dbReference>
<sequence>MPGRRHSILPWKCRLWETITTEASDLVGASLMCCRNRCWVMSFTFVLRIALIAGLFLLPVLAKAAGTLVPAGAERVAQHQEPSGSYALPIGPWDGGSMLTRHSEGQVIQTAWRWSGTGKSTLDLFVPLREKLQAEGWSLIYECEGRGCGGFDFRYSTRVLPEPDMHVDLADFRYLAARRGRGEETSVLSLLVSRSEGAQAGFAQTIEVQPATEPPSLPIPAIPLPVAAGEIGAALEAAARVVLPGLSFASGGAALSDYDRAPLQALAAWLQAHPDREVTLVGHSDATGNPESNLTLSHRRAESLRLLMIREFGVAESRLKARGEGDQTPLASNDTAEGRAENRRVEAIVTPTR</sequence>
<organism evidence="5 6">
    <name type="scientific">Falsigemmobacter faecalis</name>
    <dbReference type="NCBI Taxonomy" id="2488730"/>
    <lineage>
        <taxon>Bacteria</taxon>
        <taxon>Pseudomonadati</taxon>
        <taxon>Pseudomonadota</taxon>
        <taxon>Alphaproteobacteria</taxon>
        <taxon>Rhodobacterales</taxon>
        <taxon>Paracoccaceae</taxon>
        <taxon>Falsigemmobacter</taxon>
    </lineage>
</organism>
<dbReference type="InterPro" id="IPR036737">
    <property type="entry name" value="OmpA-like_sf"/>
</dbReference>
<accession>A0A3P3DW58</accession>
<dbReference type="PANTHER" id="PTHR30329:SF21">
    <property type="entry name" value="LIPOPROTEIN YIAD-RELATED"/>
    <property type="match status" value="1"/>
</dbReference>
<evidence type="ECO:0000259" key="4">
    <source>
        <dbReference type="PROSITE" id="PS51123"/>
    </source>
</evidence>
<dbReference type="CDD" id="cd07185">
    <property type="entry name" value="OmpA_C-like"/>
    <property type="match status" value="1"/>
</dbReference>
<dbReference type="PANTHER" id="PTHR30329">
    <property type="entry name" value="STATOR ELEMENT OF FLAGELLAR MOTOR COMPLEX"/>
    <property type="match status" value="1"/>
</dbReference>
<dbReference type="Gene3D" id="3.30.1330.60">
    <property type="entry name" value="OmpA-like domain"/>
    <property type="match status" value="1"/>
</dbReference>
<evidence type="ECO:0000256" key="3">
    <source>
        <dbReference type="SAM" id="Phobius"/>
    </source>
</evidence>
<proteinExistence type="predicted"/>
<evidence type="ECO:0000313" key="6">
    <source>
        <dbReference type="Proteomes" id="UP000282125"/>
    </source>
</evidence>
<dbReference type="AlphaFoldDB" id="A0A3P3DW58"/>
<feature type="transmembrane region" description="Helical" evidence="3">
    <location>
        <begin position="38"/>
        <end position="61"/>
    </location>
</feature>
<evidence type="ECO:0000313" key="5">
    <source>
        <dbReference type="EMBL" id="RRH78419.1"/>
    </source>
</evidence>
<dbReference type="InterPro" id="IPR050330">
    <property type="entry name" value="Bact_OuterMem_StrucFunc"/>
</dbReference>
<keyword evidence="6" id="KW-1185">Reference proteome</keyword>
<dbReference type="InterPro" id="IPR006665">
    <property type="entry name" value="OmpA-like"/>
</dbReference>
<keyword evidence="3" id="KW-0812">Transmembrane</keyword>
<feature type="compositionally biased region" description="Basic and acidic residues" evidence="2">
    <location>
        <begin position="336"/>
        <end position="346"/>
    </location>
</feature>
<dbReference type="SUPFAM" id="SSF103088">
    <property type="entry name" value="OmpA-like"/>
    <property type="match status" value="1"/>
</dbReference>
<dbReference type="Proteomes" id="UP000282125">
    <property type="component" value="Unassembled WGS sequence"/>
</dbReference>
<name>A0A3P3DW58_9RHOB</name>
<protein>
    <submittedName>
        <fullName evidence="5">OmpA family protein</fullName>
    </submittedName>
</protein>